<dbReference type="RefSeq" id="WP_344884924.1">
    <property type="nucleotide sequence ID" value="NZ_BAABCJ010000006.1"/>
</dbReference>
<reference evidence="3" key="1">
    <citation type="journal article" date="2019" name="Int. J. Syst. Evol. Microbiol.">
        <title>The Global Catalogue of Microorganisms (GCM) 10K type strain sequencing project: providing services to taxonomists for standard genome sequencing and annotation.</title>
        <authorList>
            <consortium name="The Broad Institute Genomics Platform"/>
            <consortium name="The Broad Institute Genome Sequencing Center for Infectious Disease"/>
            <person name="Wu L."/>
            <person name="Ma J."/>
        </authorList>
    </citation>
    <scope>NUCLEOTIDE SEQUENCE [LARGE SCALE GENOMIC DNA]</scope>
    <source>
        <strain evidence="3">JCM 16961</strain>
    </source>
</reference>
<accession>A0ABP7DXV0</accession>
<evidence type="ECO:0000313" key="3">
    <source>
        <dbReference type="Proteomes" id="UP001501536"/>
    </source>
</evidence>
<dbReference type="EMBL" id="BAABCJ010000006">
    <property type="protein sequence ID" value="GAA3709487.1"/>
    <property type="molecule type" value="Genomic_DNA"/>
</dbReference>
<evidence type="ECO:0000256" key="1">
    <source>
        <dbReference type="SAM" id="Phobius"/>
    </source>
</evidence>
<name>A0ABP7DXV0_9MICC</name>
<keyword evidence="1" id="KW-0812">Transmembrane</keyword>
<keyword evidence="1" id="KW-0472">Membrane</keyword>
<keyword evidence="1" id="KW-1133">Transmembrane helix</keyword>
<protein>
    <submittedName>
        <fullName evidence="2">Uncharacterized protein</fullName>
    </submittedName>
</protein>
<comment type="caution">
    <text evidence="2">The sequence shown here is derived from an EMBL/GenBank/DDBJ whole genome shotgun (WGS) entry which is preliminary data.</text>
</comment>
<sequence>MMLVLGAAFAGLGYLNYRGVWRPWNVVFPYFGSGMLFTGAAVLLWGCVSLVTGAVSHEGRDSMASALQWTLSGLGFVALLLFAAGVWFGYGHLPRALRPRWVREGEGIADVTTADGTSVPLPEWSAARAGTALAGSRGPILGPAAVDWLYRNWMGHGWKRFAQSAESEALRDRGMLDGDGRAVPEVHGAAMPLRRAAANLYVAVSRPIGSGPADEHRDFILRADETNGVVLWQEDWWPGDQRALTDERSVQQRLRLMATHGTRRKVNTPYRLDFIDPASTGRWAGDFLRDTEAPGAVWRAFVDGELWGTIERQPDGSFTVDGRTVEVAALERSWLEALEPGAVRRSS</sequence>
<gene>
    <name evidence="2" type="ORF">GCM10022377_23940</name>
</gene>
<feature type="transmembrane region" description="Helical" evidence="1">
    <location>
        <begin position="67"/>
        <end position="90"/>
    </location>
</feature>
<dbReference type="Proteomes" id="UP001501536">
    <property type="component" value="Unassembled WGS sequence"/>
</dbReference>
<organism evidence="2 3">
    <name type="scientific">Zhihengliuella alba</name>
    <dbReference type="NCBI Taxonomy" id="547018"/>
    <lineage>
        <taxon>Bacteria</taxon>
        <taxon>Bacillati</taxon>
        <taxon>Actinomycetota</taxon>
        <taxon>Actinomycetes</taxon>
        <taxon>Micrococcales</taxon>
        <taxon>Micrococcaceae</taxon>
        <taxon>Zhihengliuella</taxon>
    </lineage>
</organism>
<feature type="transmembrane region" description="Helical" evidence="1">
    <location>
        <begin position="34"/>
        <end position="55"/>
    </location>
</feature>
<keyword evidence="3" id="KW-1185">Reference proteome</keyword>
<proteinExistence type="predicted"/>
<evidence type="ECO:0000313" key="2">
    <source>
        <dbReference type="EMBL" id="GAA3709487.1"/>
    </source>
</evidence>